<feature type="domain" description="TGF-beta family profile" evidence="4">
    <location>
        <begin position="182"/>
        <end position="306"/>
    </location>
</feature>
<dbReference type="AlphaFoldDB" id="U3RF22"/>
<keyword evidence="3" id="KW-0339">Growth factor</keyword>
<protein>
    <submittedName>
        <fullName evidence="5">Bmp-like protein</fullName>
    </submittedName>
</protein>
<evidence type="ECO:0000259" key="4">
    <source>
        <dbReference type="PROSITE" id="PS51362"/>
    </source>
</evidence>
<organism evidence="5">
    <name type="scientific">Schmidtea mediterranea</name>
    <name type="common">Freshwater planarian flatworm</name>
    <dbReference type="NCBI Taxonomy" id="79327"/>
    <lineage>
        <taxon>Eukaryota</taxon>
        <taxon>Metazoa</taxon>
        <taxon>Spiralia</taxon>
        <taxon>Lophotrochozoa</taxon>
        <taxon>Platyhelminthes</taxon>
        <taxon>Rhabditophora</taxon>
        <taxon>Seriata</taxon>
        <taxon>Tricladida</taxon>
        <taxon>Continenticola</taxon>
        <taxon>Geoplanoidea</taxon>
        <taxon>Dugesiidae</taxon>
        <taxon>Schmidtea</taxon>
    </lineage>
</organism>
<evidence type="ECO:0000256" key="1">
    <source>
        <dbReference type="ARBA" id="ARBA00004613"/>
    </source>
</evidence>
<dbReference type="GO" id="GO:0005576">
    <property type="term" value="C:extracellular region"/>
    <property type="evidence" value="ECO:0007669"/>
    <property type="project" value="UniProtKB-SubCell"/>
</dbReference>
<dbReference type="Pfam" id="PF00019">
    <property type="entry name" value="TGF_beta"/>
    <property type="match status" value="1"/>
</dbReference>
<name>U3RF22_SCHMD</name>
<sequence length="306" mass="35472">MSTYKMVPEQVIIFFILSSLCVMGSWLPKFVDQQLNNQVNEAVSSVMLPLQAIPCSSGDFVTNCFMIERFPQPRLHEWQFLEFQVSAHSSTVMRTFKLIVFDEKPDSERKNVIFESASVEPDPILMDIIIDITTAKLSFLRYYKRFYFQLICTDCIDQSIRIANDNAIAFIIIKQTRIIQRRLRRSVEDRNKCLSDSNTAHCCIQTVFTEKHVAFENGSHIIAPHTIPITYCRGQCYSNTYEGNNNYVLIRYLNSLADRAKIKMYKQLPCCSARKFRDLMILYRTPDGNNRMEASSNLLVDLCKCQ</sequence>
<dbReference type="PROSITE" id="PS51362">
    <property type="entry name" value="TGF_BETA_2"/>
    <property type="match status" value="1"/>
</dbReference>
<comment type="subcellular location">
    <subcellularLocation>
        <location evidence="1">Secreted</location>
    </subcellularLocation>
</comment>
<accession>U3RF22</accession>
<dbReference type="SUPFAM" id="SSF57501">
    <property type="entry name" value="Cystine-knot cytokines"/>
    <property type="match status" value="1"/>
</dbReference>
<dbReference type="EMBL" id="KF652171">
    <property type="protein sequence ID" value="AGX01006.1"/>
    <property type="molecule type" value="mRNA"/>
</dbReference>
<dbReference type="Gene3D" id="2.10.90.10">
    <property type="entry name" value="Cystine-knot cytokines"/>
    <property type="match status" value="1"/>
</dbReference>
<dbReference type="InterPro" id="IPR029034">
    <property type="entry name" value="Cystine-knot_cytokine"/>
</dbReference>
<comment type="similarity">
    <text evidence="3">Belongs to the TGF-beta family.</text>
</comment>
<dbReference type="GO" id="GO:0008083">
    <property type="term" value="F:growth factor activity"/>
    <property type="evidence" value="ECO:0007669"/>
    <property type="project" value="UniProtKB-KW"/>
</dbReference>
<proteinExistence type="evidence at transcript level"/>
<evidence type="ECO:0000313" key="5">
    <source>
        <dbReference type="EMBL" id="AGX01006.1"/>
    </source>
</evidence>
<dbReference type="InterPro" id="IPR001839">
    <property type="entry name" value="TGF-b_C"/>
</dbReference>
<evidence type="ECO:0000256" key="2">
    <source>
        <dbReference type="ARBA" id="ARBA00022525"/>
    </source>
</evidence>
<keyword evidence="2" id="KW-0964">Secreted</keyword>
<dbReference type="CDD" id="cd08698">
    <property type="entry name" value="TGF_beta_SF"/>
    <property type="match status" value="1"/>
</dbReference>
<reference evidence="5" key="1">
    <citation type="journal article" date="2013" name="Elife">
        <title>Tissue absence initiates regeneration through Follistatin-mediated inhibition of Activin signaling.</title>
        <authorList>
            <person name="Gavino M.A."/>
            <person name="Wenemoser D."/>
            <person name="Wang I.E."/>
            <person name="Reddien P.W."/>
        </authorList>
    </citation>
    <scope>NUCLEOTIDE SEQUENCE</scope>
</reference>
<evidence type="ECO:0000256" key="3">
    <source>
        <dbReference type="RuleBase" id="RU000354"/>
    </source>
</evidence>
<dbReference type="SMART" id="SM00204">
    <property type="entry name" value="TGFB"/>
    <property type="match status" value="1"/>
</dbReference>